<dbReference type="InterPro" id="IPR014986">
    <property type="entry name" value="XkdN-like"/>
</dbReference>
<gene>
    <name evidence="1" type="ORF">LCGC14_1809880</name>
</gene>
<reference evidence="1" key="1">
    <citation type="journal article" date="2015" name="Nature">
        <title>Complex archaea that bridge the gap between prokaryotes and eukaryotes.</title>
        <authorList>
            <person name="Spang A."/>
            <person name="Saw J.H."/>
            <person name="Jorgensen S.L."/>
            <person name="Zaremba-Niedzwiedzka K."/>
            <person name="Martijn J."/>
            <person name="Lind A.E."/>
            <person name="van Eijk R."/>
            <person name="Schleper C."/>
            <person name="Guy L."/>
            <person name="Ettema T.J."/>
        </authorList>
    </citation>
    <scope>NUCLEOTIDE SEQUENCE</scope>
</reference>
<protein>
    <submittedName>
        <fullName evidence="1">Uncharacterized protein</fullName>
    </submittedName>
</protein>
<accession>A0A0F9GLY6</accession>
<dbReference type="AlphaFoldDB" id="A0A0F9GLY6"/>
<dbReference type="Pfam" id="PF08890">
    <property type="entry name" value="Phage_TAC_5"/>
    <property type="match status" value="1"/>
</dbReference>
<dbReference type="EMBL" id="LAZR01017562">
    <property type="protein sequence ID" value="KKL99894.1"/>
    <property type="molecule type" value="Genomic_DNA"/>
</dbReference>
<evidence type="ECO:0000313" key="1">
    <source>
        <dbReference type="EMBL" id="KKL99894.1"/>
    </source>
</evidence>
<name>A0A0F9GLY6_9ZZZZ</name>
<proteinExistence type="predicted"/>
<organism evidence="1">
    <name type="scientific">marine sediment metagenome</name>
    <dbReference type="NCBI Taxonomy" id="412755"/>
    <lineage>
        <taxon>unclassified sequences</taxon>
        <taxon>metagenomes</taxon>
        <taxon>ecological metagenomes</taxon>
    </lineage>
</organism>
<comment type="caution">
    <text evidence="1">The sequence shown here is derived from an EMBL/GenBank/DDBJ whole genome shotgun (WGS) entry which is preliminary data.</text>
</comment>
<sequence length="122" mass="13778">MEEEKPRIPDLGIDAKNRIIEQTKKIPLLVNGKEILITIKKLSTGVRNRIRSECSKTTILGGQPQVRIDELEIQEKILAKAIVEAPFDVSVDGIKKLPCEVTDYIFGEYTEFAEPTVKKNLE</sequence>